<dbReference type="PANTHER" id="PTHR31118">
    <property type="entry name" value="CYCLASE-LIKE PROTEIN 2"/>
    <property type="match status" value="1"/>
</dbReference>
<dbReference type="SUPFAM" id="SSF102198">
    <property type="entry name" value="Putative cyclase"/>
    <property type="match status" value="1"/>
</dbReference>
<sequence length="282" mass="31001">MRIIDLSTAVDATLWEPEPVQHVPMSPRQGAEHMTSAMREHFGLDLSPDELPDGEFLNNDTFTLTAHTGTHVDAPAHYGTNTAYGTPRTIDQLPLDWFFRPGFVLDLTGLDAPVARRADLEKALVEIEYEPRPYDIAMLNTGSWVRAGTPEYFTDFVGLDGPATDFLLDLGVKVIGTDGFSLDAPFSHIIAEYRATGDRSLLWPAHFAGRRREYCQIERLANLGALPRPHGFTVSCLPVKLTGAGAGWTRAVAIFDNEYVDVYENTDDPGPERGGPAQEATA</sequence>
<dbReference type="PANTHER" id="PTHR31118:SF12">
    <property type="entry name" value="CYCLASE-LIKE PROTEIN 2"/>
    <property type="match status" value="1"/>
</dbReference>
<keyword evidence="2" id="KW-1185">Reference proteome</keyword>
<organism evidence="1 2">
    <name type="scientific">Catenulispora yoronensis</name>
    <dbReference type="NCBI Taxonomy" id="450799"/>
    <lineage>
        <taxon>Bacteria</taxon>
        <taxon>Bacillati</taxon>
        <taxon>Actinomycetota</taxon>
        <taxon>Actinomycetes</taxon>
        <taxon>Catenulisporales</taxon>
        <taxon>Catenulisporaceae</taxon>
        <taxon>Catenulispora</taxon>
    </lineage>
</organism>
<dbReference type="Proteomes" id="UP001500751">
    <property type="component" value="Unassembled WGS sequence"/>
</dbReference>
<proteinExistence type="predicted"/>
<dbReference type="InterPro" id="IPR037175">
    <property type="entry name" value="KFase_sf"/>
</dbReference>
<dbReference type="InterPro" id="IPR007325">
    <property type="entry name" value="KFase/CYL"/>
</dbReference>
<protein>
    <submittedName>
        <fullName evidence="1">Cyclase family protein</fullName>
    </submittedName>
</protein>
<gene>
    <name evidence="1" type="ORF">GCM10009839_74500</name>
</gene>
<name>A0ABN2V8E1_9ACTN</name>
<comment type="caution">
    <text evidence="1">The sequence shown here is derived from an EMBL/GenBank/DDBJ whole genome shotgun (WGS) entry which is preliminary data.</text>
</comment>
<dbReference type="RefSeq" id="WP_344670411.1">
    <property type="nucleotide sequence ID" value="NZ_BAAAQN010000060.1"/>
</dbReference>
<dbReference type="Gene3D" id="3.50.30.50">
    <property type="entry name" value="Putative cyclase"/>
    <property type="match status" value="1"/>
</dbReference>
<dbReference type="EMBL" id="BAAAQN010000060">
    <property type="protein sequence ID" value="GAA2055102.1"/>
    <property type="molecule type" value="Genomic_DNA"/>
</dbReference>
<evidence type="ECO:0000313" key="1">
    <source>
        <dbReference type="EMBL" id="GAA2055102.1"/>
    </source>
</evidence>
<dbReference type="Pfam" id="PF04199">
    <property type="entry name" value="Cyclase"/>
    <property type="match status" value="1"/>
</dbReference>
<reference evidence="1 2" key="1">
    <citation type="journal article" date="2019" name="Int. J. Syst. Evol. Microbiol.">
        <title>The Global Catalogue of Microorganisms (GCM) 10K type strain sequencing project: providing services to taxonomists for standard genome sequencing and annotation.</title>
        <authorList>
            <consortium name="The Broad Institute Genomics Platform"/>
            <consortium name="The Broad Institute Genome Sequencing Center for Infectious Disease"/>
            <person name="Wu L."/>
            <person name="Ma J."/>
        </authorList>
    </citation>
    <scope>NUCLEOTIDE SEQUENCE [LARGE SCALE GENOMIC DNA]</scope>
    <source>
        <strain evidence="1 2">JCM 16014</strain>
    </source>
</reference>
<evidence type="ECO:0000313" key="2">
    <source>
        <dbReference type="Proteomes" id="UP001500751"/>
    </source>
</evidence>
<accession>A0ABN2V8E1</accession>